<feature type="compositionally biased region" description="Basic and acidic residues" evidence="1">
    <location>
        <begin position="191"/>
        <end position="200"/>
    </location>
</feature>
<name>A0A2J6RAV1_HYAVF</name>
<proteinExistence type="predicted"/>
<dbReference type="Proteomes" id="UP000235786">
    <property type="component" value="Unassembled WGS sequence"/>
</dbReference>
<accession>A0A2J6RAV1</accession>
<feature type="region of interest" description="Disordered" evidence="1">
    <location>
        <begin position="16"/>
        <end position="35"/>
    </location>
</feature>
<gene>
    <name evidence="2" type="ORF">L207DRAFT_637984</name>
</gene>
<dbReference type="AlphaFoldDB" id="A0A2J6RAV1"/>
<dbReference type="OrthoDB" id="10616126at2759"/>
<feature type="compositionally biased region" description="Polar residues" evidence="1">
    <location>
        <begin position="163"/>
        <end position="184"/>
    </location>
</feature>
<evidence type="ECO:0000256" key="1">
    <source>
        <dbReference type="SAM" id="MobiDB-lite"/>
    </source>
</evidence>
<keyword evidence="3" id="KW-1185">Reference proteome</keyword>
<protein>
    <submittedName>
        <fullName evidence="2">Uncharacterized protein</fullName>
    </submittedName>
</protein>
<feature type="region of interest" description="Disordered" evidence="1">
    <location>
        <begin position="148"/>
        <end position="257"/>
    </location>
</feature>
<feature type="compositionally biased region" description="Polar residues" evidence="1">
    <location>
        <begin position="17"/>
        <end position="30"/>
    </location>
</feature>
<dbReference type="EMBL" id="KZ613952">
    <property type="protein sequence ID" value="PMD35648.1"/>
    <property type="molecule type" value="Genomic_DNA"/>
</dbReference>
<evidence type="ECO:0000313" key="2">
    <source>
        <dbReference type="EMBL" id="PMD35648.1"/>
    </source>
</evidence>
<sequence length="257" mass="28412">MNINVNITVPVIESDNEVLQQSRPRANASPQAEDEGMGAFLQLPTLGDARDERFNQGFLDGWLSACNHWVSYSRIEREPPMIYLYPYRRDFERNLGGGLGRNQIPQIQQSQAAQDANLAHALPRGLGFDNLNTRELWGTYEDGLEETHEVGPASGAHQPSEGVESSVSNHASPETSEVNSNITNRVWMRGGGERGPKTRADAPGPGPYRDSRSKTQLNSPASPEFRIFPRALPVTRGSELPPSRSEKQQGTRHTGKK</sequence>
<evidence type="ECO:0000313" key="3">
    <source>
        <dbReference type="Proteomes" id="UP000235786"/>
    </source>
</evidence>
<reference evidence="2 3" key="1">
    <citation type="submission" date="2016-04" db="EMBL/GenBank/DDBJ databases">
        <title>A degradative enzymes factory behind the ericoid mycorrhizal symbiosis.</title>
        <authorList>
            <consortium name="DOE Joint Genome Institute"/>
            <person name="Martino E."/>
            <person name="Morin E."/>
            <person name="Grelet G."/>
            <person name="Kuo A."/>
            <person name="Kohler A."/>
            <person name="Daghino S."/>
            <person name="Barry K."/>
            <person name="Choi C."/>
            <person name="Cichocki N."/>
            <person name="Clum A."/>
            <person name="Copeland A."/>
            <person name="Hainaut M."/>
            <person name="Haridas S."/>
            <person name="Labutti K."/>
            <person name="Lindquist E."/>
            <person name="Lipzen A."/>
            <person name="Khouja H.-R."/>
            <person name="Murat C."/>
            <person name="Ohm R."/>
            <person name="Olson A."/>
            <person name="Spatafora J."/>
            <person name="Veneault-Fourrey C."/>
            <person name="Henrissat B."/>
            <person name="Grigoriev I."/>
            <person name="Martin F."/>
            <person name="Perotto S."/>
        </authorList>
    </citation>
    <scope>NUCLEOTIDE SEQUENCE [LARGE SCALE GENOMIC DNA]</scope>
    <source>
        <strain evidence="2 3">F</strain>
    </source>
</reference>
<organism evidence="2 3">
    <name type="scientific">Hyaloscypha variabilis (strain UAMH 11265 / GT02V1 / F)</name>
    <name type="common">Meliniomyces variabilis</name>
    <dbReference type="NCBI Taxonomy" id="1149755"/>
    <lineage>
        <taxon>Eukaryota</taxon>
        <taxon>Fungi</taxon>
        <taxon>Dikarya</taxon>
        <taxon>Ascomycota</taxon>
        <taxon>Pezizomycotina</taxon>
        <taxon>Leotiomycetes</taxon>
        <taxon>Helotiales</taxon>
        <taxon>Hyaloscyphaceae</taxon>
        <taxon>Hyaloscypha</taxon>
        <taxon>Hyaloscypha variabilis</taxon>
    </lineage>
</organism>